<gene>
    <name evidence="5" type="ORF">DB32_001754</name>
</gene>
<keyword evidence="3" id="KW-0862">Zinc</keyword>
<protein>
    <submittedName>
        <fullName evidence="5">Gfa-like protein</fullName>
    </submittedName>
</protein>
<evidence type="ECO:0000256" key="3">
    <source>
        <dbReference type="ARBA" id="ARBA00022833"/>
    </source>
</evidence>
<comment type="similarity">
    <text evidence="1">Belongs to the Gfa family.</text>
</comment>
<dbReference type="InterPro" id="IPR006913">
    <property type="entry name" value="CENP-V/GFA"/>
</dbReference>
<sequence length="143" mass="15722">MTDTQKAAETKKYVGGCHCGAVRFEVALDLSQPLSRCNCSICAKVAQTGTNVKPAAFRLTSGSSSLSTYRWGDVGARYFCKVCGIHVYGDGHLEYLGGDFVSVNCNTLDDVDPNHDTKVIYFDGRHDNWMAGPRETPWPIHSR</sequence>
<dbReference type="OrthoDB" id="9805575at2"/>
<evidence type="ECO:0000313" key="6">
    <source>
        <dbReference type="Proteomes" id="UP000034883"/>
    </source>
</evidence>
<accession>A0A0F6W0W9</accession>
<dbReference type="PANTHER" id="PTHR28620:SF1">
    <property type="entry name" value="CENP-V_GFA DOMAIN-CONTAINING PROTEIN"/>
    <property type="match status" value="1"/>
</dbReference>
<dbReference type="STRING" id="927083.DB32_001754"/>
<dbReference type="Pfam" id="PF04828">
    <property type="entry name" value="GFA"/>
    <property type="match status" value="1"/>
</dbReference>
<dbReference type="InterPro" id="IPR011057">
    <property type="entry name" value="Mss4-like_sf"/>
</dbReference>
<evidence type="ECO:0000256" key="1">
    <source>
        <dbReference type="ARBA" id="ARBA00005495"/>
    </source>
</evidence>
<dbReference type="RefSeq" id="WP_053231929.1">
    <property type="nucleotide sequence ID" value="NZ_CP011125.1"/>
</dbReference>
<organism evidence="5 6">
    <name type="scientific">Sandaracinus amylolyticus</name>
    <dbReference type="NCBI Taxonomy" id="927083"/>
    <lineage>
        <taxon>Bacteria</taxon>
        <taxon>Pseudomonadati</taxon>
        <taxon>Myxococcota</taxon>
        <taxon>Polyangia</taxon>
        <taxon>Polyangiales</taxon>
        <taxon>Sandaracinaceae</taxon>
        <taxon>Sandaracinus</taxon>
    </lineage>
</organism>
<dbReference type="EMBL" id="CP011125">
    <property type="protein sequence ID" value="AKF04605.1"/>
    <property type="molecule type" value="Genomic_DNA"/>
</dbReference>
<reference evidence="5 6" key="1">
    <citation type="submission" date="2015-03" db="EMBL/GenBank/DDBJ databases">
        <title>Genome assembly of Sandaracinus amylolyticus DSM 53668.</title>
        <authorList>
            <person name="Sharma G."/>
            <person name="Subramanian S."/>
        </authorList>
    </citation>
    <scope>NUCLEOTIDE SEQUENCE [LARGE SCALE GENOMIC DNA]</scope>
    <source>
        <strain evidence="5 6">DSM 53668</strain>
    </source>
</reference>
<proteinExistence type="inferred from homology"/>
<keyword evidence="6" id="KW-1185">Reference proteome</keyword>
<dbReference type="InterPro" id="IPR052355">
    <property type="entry name" value="CENP-V-like"/>
</dbReference>
<evidence type="ECO:0000313" key="5">
    <source>
        <dbReference type="EMBL" id="AKF04605.1"/>
    </source>
</evidence>
<dbReference type="GO" id="GO:0016846">
    <property type="term" value="F:carbon-sulfur lyase activity"/>
    <property type="evidence" value="ECO:0007669"/>
    <property type="project" value="InterPro"/>
</dbReference>
<dbReference type="AlphaFoldDB" id="A0A0F6W0W9"/>
<dbReference type="Proteomes" id="UP000034883">
    <property type="component" value="Chromosome"/>
</dbReference>
<name>A0A0F6W0W9_9BACT</name>
<dbReference type="SUPFAM" id="SSF51316">
    <property type="entry name" value="Mss4-like"/>
    <property type="match status" value="1"/>
</dbReference>
<evidence type="ECO:0000259" key="4">
    <source>
        <dbReference type="PROSITE" id="PS51891"/>
    </source>
</evidence>
<dbReference type="Gene3D" id="2.170.150.70">
    <property type="match status" value="1"/>
</dbReference>
<evidence type="ECO:0000256" key="2">
    <source>
        <dbReference type="ARBA" id="ARBA00022723"/>
    </source>
</evidence>
<dbReference type="KEGG" id="samy:DB32_001754"/>
<dbReference type="GO" id="GO:0046872">
    <property type="term" value="F:metal ion binding"/>
    <property type="evidence" value="ECO:0007669"/>
    <property type="project" value="UniProtKB-KW"/>
</dbReference>
<dbReference type="PROSITE" id="PS51891">
    <property type="entry name" value="CENP_V_GFA"/>
    <property type="match status" value="1"/>
</dbReference>
<dbReference type="PANTHER" id="PTHR28620">
    <property type="entry name" value="CENTROMERE PROTEIN V"/>
    <property type="match status" value="1"/>
</dbReference>
<feature type="domain" description="CENP-V/GFA" evidence="4">
    <location>
        <begin position="13"/>
        <end position="123"/>
    </location>
</feature>
<keyword evidence="2" id="KW-0479">Metal-binding</keyword>